<evidence type="ECO:0000313" key="4">
    <source>
        <dbReference type="Proteomes" id="UP000199693"/>
    </source>
</evidence>
<dbReference type="Proteomes" id="UP000199693">
    <property type="component" value="Unassembled WGS sequence"/>
</dbReference>
<organism evidence="1 4">
    <name type="scientific">Pseudomonas delhiensis</name>
    <dbReference type="NCBI Taxonomy" id="366289"/>
    <lineage>
        <taxon>Bacteria</taxon>
        <taxon>Pseudomonadati</taxon>
        <taxon>Pseudomonadota</taxon>
        <taxon>Gammaproteobacteria</taxon>
        <taxon>Pseudomonadales</taxon>
        <taxon>Pseudomonadaceae</taxon>
        <taxon>Pseudomonas</taxon>
    </lineage>
</organism>
<dbReference type="RefSeq" id="WP_279615564.1">
    <property type="nucleotide sequence ID" value="NZ_FNEC01000039.1"/>
</dbReference>
<sequence length="43" mass="4381">MSIPAYPALIGEHAELLPLARDQAGELLAAAADGEPRSLPAAI</sequence>
<evidence type="ECO:0000313" key="2">
    <source>
        <dbReference type="EMBL" id="SNT48793.1"/>
    </source>
</evidence>
<protein>
    <submittedName>
        <fullName evidence="1">Uncharacterized protein</fullName>
    </submittedName>
</protein>
<evidence type="ECO:0000313" key="3">
    <source>
        <dbReference type="Proteomes" id="UP000198309"/>
    </source>
</evidence>
<dbReference type="EMBL" id="FZPC01000035">
    <property type="protein sequence ID" value="SNT48793.1"/>
    <property type="molecule type" value="Genomic_DNA"/>
</dbReference>
<name>A0A239N2U0_9PSED</name>
<reference evidence="2 3" key="2">
    <citation type="submission" date="2017-06" db="EMBL/GenBank/DDBJ databases">
        <authorList>
            <person name="Varghese N."/>
            <person name="Submissions S."/>
        </authorList>
    </citation>
    <scope>NUCLEOTIDE SEQUENCE [LARGE SCALE GENOMIC DNA]</scope>
    <source>
        <strain evidence="2 3">RLD-1</strain>
    </source>
</reference>
<gene>
    <name evidence="1" type="ORF">SAMN05216189_103937</name>
    <name evidence="2" type="ORF">SAMN06295949_13518</name>
</gene>
<accession>A0A239N2U0</accession>
<evidence type="ECO:0000313" key="1">
    <source>
        <dbReference type="EMBL" id="SDK47519.1"/>
    </source>
</evidence>
<dbReference type="Proteomes" id="UP000198309">
    <property type="component" value="Unassembled WGS sequence"/>
</dbReference>
<proteinExistence type="predicted"/>
<reference evidence="1 4" key="1">
    <citation type="submission" date="2016-10" db="EMBL/GenBank/DDBJ databases">
        <authorList>
            <person name="de Groot N.N."/>
        </authorList>
    </citation>
    <scope>NUCLEOTIDE SEQUENCE [LARGE SCALE GENOMIC DNA]</scope>
    <source>
        <strain evidence="1 4">CCM 7361</strain>
    </source>
</reference>
<keyword evidence="3" id="KW-1185">Reference proteome</keyword>
<dbReference type="AlphaFoldDB" id="A0A239N2U0"/>
<dbReference type="EMBL" id="FNEC01000039">
    <property type="protein sequence ID" value="SDK47519.1"/>
    <property type="molecule type" value="Genomic_DNA"/>
</dbReference>